<accession>A0A1G7A0X2</accession>
<dbReference type="OrthoDB" id="9812295at2"/>
<sequence>MTTYDVGIIVGSISSTSINRRLARALTVLAPEAGLRLTEIPIRSLPMYSADHDAAIPAEAAEFKRAIEASDAIIVVTPEYNRSVPGVLKNALDTASRPWGDNSLAGKPTAVIGMSIGTIGTAASQQHLRNILAFLAAPTLTQPEAYLQIQEGLITDDGTVTDVLTAEFLMSWLVAAREHFERARPALEPIPAGQGSAA</sequence>
<organism evidence="2 3">
    <name type="scientific">Auraticoccus monumenti</name>
    <dbReference type="NCBI Taxonomy" id="675864"/>
    <lineage>
        <taxon>Bacteria</taxon>
        <taxon>Bacillati</taxon>
        <taxon>Actinomycetota</taxon>
        <taxon>Actinomycetes</taxon>
        <taxon>Propionibacteriales</taxon>
        <taxon>Propionibacteriaceae</taxon>
        <taxon>Auraticoccus</taxon>
    </lineage>
</organism>
<dbReference type="PANTHER" id="PTHR30543:SF21">
    <property type="entry name" value="NAD(P)H-DEPENDENT FMN REDUCTASE LOT6"/>
    <property type="match status" value="1"/>
</dbReference>
<keyword evidence="3" id="KW-1185">Reference proteome</keyword>
<dbReference type="Proteomes" id="UP000198546">
    <property type="component" value="Chromosome i"/>
</dbReference>
<dbReference type="InterPro" id="IPR050712">
    <property type="entry name" value="NAD(P)H-dep_reductase"/>
</dbReference>
<dbReference type="PANTHER" id="PTHR30543">
    <property type="entry name" value="CHROMATE REDUCTASE"/>
    <property type="match status" value="1"/>
</dbReference>
<dbReference type="GO" id="GO:0005829">
    <property type="term" value="C:cytosol"/>
    <property type="evidence" value="ECO:0007669"/>
    <property type="project" value="TreeGrafter"/>
</dbReference>
<protein>
    <submittedName>
        <fullName evidence="2">NAD(P)H-dependent FMN reductase</fullName>
    </submittedName>
</protein>
<dbReference type="InterPro" id="IPR005025">
    <property type="entry name" value="FMN_Rdtase-like_dom"/>
</dbReference>
<reference evidence="2 3" key="1">
    <citation type="submission" date="2016-10" db="EMBL/GenBank/DDBJ databases">
        <authorList>
            <person name="de Groot N.N."/>
        </authorList>
    </citation>
    <scope>NUCLEOTIDE SEQUENCE [LARGE SCALE GENOMIC DNA]</scope>
    <source>
        <strain evidence="2 3">MON 2.2</strain>
    </source>
</reference>
<dbReference type="SUPFAM" id="SSF52218">
    <property type="entry name" value="Flavoproteins"/>
    <property type="match status" value="1"/>
</dbReference>
<dbReference type="GO" id="GO:0016491">
    <property type="term" value="F:oxidoreductase activity"/>
    <property type="evidence" value="ECO:0007669"/>
    <property type="project" value="InterPro"/>
</dbReference>
<dbReference type="STRING" id="675864.SAMN04489747_2468"/>
<evidence type="ECO:0000259" key="1">
    <source>
        <dbReference type="Pfam" id="PF03358"/>
    </source>
</evidence>
<dbReference type="AlphaFoldDB" id="A0A1G7A0X2"/>
<evidence type="ECO:0000313" key="2">
    <source>
        <dbReference type="EMBL" id="SDE08472.1"/>
    </source>
</evidence>
<gene>
    <name evidence="2" type="ORF">SAMN04489747_2468</name>
</gene>
<dbReference type="EMBL" id="LT629688">
    <property type="protein sequence ID" value="SDE08472.1"/>
    <property type="molecule type" value="Genomic_DNA"/>
</dbReference>
<name>A0A1G7A0X2_9ACTN</name>
<dbReference type="RefSeq" id="WP_090593972.1">
    <property type="nucleotide sequence ID" value="NZ_LT629688.1"/>
</dbReference>
<dbReference type="InterPro" id="IPR029039">
    <property type="entry name" value="Flavoprotein-like_sf"/>
</dbReference>
<dbReference type="Gene3D" id="3.40.50.360">
    <property type="match status" value="1"/>
</dbReference>
<feature type="domain" description="NADPH-dependent FMN reductase-like" evidence="1">
    <location>
        <begin position="6"/>
        <end position="147"/>
    </location>
</feature>
<evidence type="ECO:0000313" key="3">
    <source>
        <dbReference type="Proteomes" id="UP000198546"/>
    </source>
</evidence>
<dbReference type="Pfam" id="PF03358">
    <property type="entry name" value="FMN_red"/>
    <property type="match status" value="1"/>
</dbReference>
<dbReference type="GO" id="GO:0010181">
    <property type="term" value="F:FMN binding"/>
    <property type="evidence" value="ECO:0007669"/>
    <property type="project" value="TreeGrafter"/>
</dbReference>
<proteinExistence type="predicted"/>